<dbReference type="InterPro" id="IPR004027">
    <property type="entry name" value="SEC_C_motif"/>
</dbReference>
<reference evidence="1 2" key="1">
    <citation type="submission" date="2018-11" db="EMBL/GenBank/DDBJ databases">
        <title>Multidrug-resistant genes are associated with an 42-kb island TGI1 carrying a complex class 1 integron in a Trueperella pyogenes.</title>
        <authorList>
            <person name="Dong W."/>
        </authorList>
    </citation>
    <scope>NUCLEOTIDE SEQUENCE [LARGE SCALE GENOMIC DNA]</scope>
    <source>
        <strain evidence="1 2">TP4</strain>
    </source>
</reference>
<evidence type="ECO:0000313" key="2">
    <source>
        <dbReference type="Proteomes" id="UP000275951"/>
    </source>
</evidence>
<dbReference type="Pfam" id="PF02810">
    <property type="entry name" value="SEC-C"/>
    <property type="match status" value="1"/>
</dbReference>
<dbReference type="Proteomes" id="UP000275951">
    <property type="component" value="Chromosome"/>
</dbReference>
<dbReference type="Gene3D" id="3.10.450.50">
    <property type="match status" value="1"/>
</dbReference>
<sequence length="113" mass="13053">MTYFVFQDELSDAKSDQEMFDYVAAILLANNEDERMLLSFKFDTSRTLQTVGMRTISVYQIPSNRFDELKNRGEQMGDFRVAEHVEQHGKIGMNQPCPCGSGMKYKRCHGRSK</sequence>
<gene>
    <name evidence="1" type="ORF">EBQ10_03600</name>
</gene>
<organism evidence="1 2">
    <name type="scientific">Trueperella pyogenes</name>
    <dbReference type="NCBI Taxonomy" id="1661"/>
    <lineage>
        <taxon>Bacteria</taxon>
        <taxon>Bacillati</taxon>
        <taxon>Actinomycetota</taxon>
        <taxon>Actinomycetes</taxon>
        <taxon>Actinomycetales</taxon>
        <taxon>Actinomycetaceae</taxon>
        <taxon>Trueperella</taxon>
    </lineage>
</organism>
<name>A0A3Q9GJU2_9ACTO</name>
<proteinExistence type="predicted"/>
<protein>
    <submittedName>
        <fullName evidence="1">Uncharacterized protein</fullName>
    </submittedName>
</protein>
<dbReference type="PANTHER" id="PTHR33747">
    <property type="entry name" value="UPF0225 PROTEIN SCO1677"/>
    <property type="match status" value="1"/>
</dbReference>
<evidence type="ECO:0000313" key="1">
    <source>
        <dbReference type="EMBL" id="AZR07818.1"/>
    </source>
</evidence>
<accession>A0A3Q9GJU2</accession>
<dbReference type="PANTHER" id="PTHR33747:SF1">
    <property type="entry name" value="ADENYLATE CYCLASE-ASSOCIATED CAP C-TERMINAL DOMAIN-CONTAINING PROTEIN"/>
    <property type="match status" value="1"/>
</dbReference>
<dbReference type="AlphaFoldDB" id="A0A3Q9GJU2"/>
<dbReference type="SUPFAM" id="SSF103642">
    <property type="entry name" value="Sec-C motif"/>
    <property type="match status" value="1"/>
</dbReference>
<dbReference type="EMBL" id="CP033905">
    <property type="protein sequence ID" value="AZR07818.1"/>
    <property type="molecule type" value="Genomic_DNA"/>
</dbReference>